<reference evidence="4 5" key="1">
    <citation type="submission" date="2020-04" db="EMBL/GenBank/DDBJ databases">
        <title>Description of novel Gluconacetobacter.</title>
        <authorList>
            <person name="Sombolestani A."/>
        </authorList>
    </citation>
    <scope>NUCLEOTIDE SEQUENCE [LARGE SCALE GENOMIC DNA]</scope>
    <source>
        <strain evidence="3 4">LMG 1728</strain>
        <strain evidence="2 5">LMG 1731</strain>
    </source>
</reference>
<feature type="transmembrane region" description="Helical" evidence="1">
    <location>
        <begin position="125"/>
        <end position="150"/>
    </location>
</feature>
<dbReference type="AlphaFoldDB" id="A0A7W4IKM3"/>
<evidence type="ECO:0000256" key="1">
    <source>
        <dbReference type="SAM" id="Phobius"/>
    </source>
</evidence>
<feature type="transmembrane region" description="Helical" evidence="1">
    <location>
        <begin position="89"/>
        <end position="113"/>
    </location>
</feature>
<organism evidence="2 5">
    <name type="scientific">Gluconacetobacter dulcium</name>
    <dbReference type="NCBI Taxonomy" id="2729096"/>
    <lineage>
        <taxon>Bacteria</taxon>
        <taxon>Pseudomonadati</taxon>
        <taxon>Pseudomonadota</taxon>
        <taxon>Alphaproteobacteria</taxon>
        <taxon>Acetobacterales</taxon>
        <taxon>Acetobacteraceae</taxon>
        <taxon>Gluconacetobacter</taxon>
    </lineage>
</organism>
<evidence type="ECO:0000313" key="2">
    <source>
        <dbReference type="EMBL" id="MBB2164586.1"/>
    </source>
</evidence>
<comment type="caution">
    <text evidence="2">The sequence shown here is derived from an EMBL/GenBank/DDBJ whole genome shotgun (WGS) entry which is preliminary data.</text>
</comment>
<feature type="transmembrane region" description="Helical" evidence="1">
    <location>
        <begin position="162"/>
        <end position="183"/>
    </location>
</feature>
<feature type="transmembrane region" description="Helical" evidence="1">
    <location>
        <begin position="7"/>
        <end position="26"/>
    </location>
</feature>
<evidence type="ECO:0000313" key="5">
    <source>
        <dbReference type="Proteomes" id="UP000561077"/>
    </source>
</evidence>
<dbReference type="Proteomes" id="UP000540490">
    <property type="component" value="Unassembled WGS sequence"/>
</dbReference>
<sequence>MNVGLSDLLLECIVSIVSTIIIVPLIMRGRFYQTTIYFFIFTAYITISALLFLKINGYIDLNLRPTNKIGSVVSAVIMSYIDIKMDLYIYLWIFGLFVVPNVISYLCAGLFGYARSVRVSFFVRYFLLVVTKGLIAFSGAGFAILSFGIMVGVPRNVNTITIVYALFAIPIYLNISLLILLAYDASFIPYIGKFPAISALIRFSQRKVHDGSGNSDEPR</sequence>
<dbReference type="Proteomes" id="UP000561077">
    <property type="component" value="Unassembled WGS sequence"/>
</dbReference>
<evidence type="ECO:0000313" key="4">
    <source>
        <dbReference type="Proteomes" id="UP000540490"/>
    </source>
</evidence>
<protein>
    <submittedName>
        <fullName evidence="2">Uncharacterized protein</fullName>
    </submittedName>
</protein>
<dbReference type="RefSeq" id="WP_182973616.1">
    <property type="nucleotide sequence ID" value="NZ_JABEQN010000008.1"/>
</dbReference>
<keyword evidence="1" id="KW-1133">Transmembrane helix</keyword>
<evidence type="ECO:0000313" key="3">
    <source>
        <dbReference type="EMBL" id="MBB2193647.1"/>
    </source>
</evidence>
<gene>
    <name evidence="3" type="ORF">HLH25_08325</name>
    <name evidence="2" type="ORF">HLH26_08530</name>
</gene>
<name>A0A7W4IKM3_9PROT</name>
<accession>A0A7W4IKM3</accession>
<keyword evidence="4" id="KW-1185">Reference proteome</keyword>
<keyword evidence="1" id="KW-0812">Transmembrane</keyword>
<dbReference type="EMBL" id="JABEQN010000008">
    <property type="protein sequence ID" value="MBB2193647.1"/>
    <property type="molecule type" value="Genomic_DNA"/>
</dbReference>
<keyword evidence="1" id="KW-0472">Membrane</keyword>
<proteinExistence type="predicted"/>
<feature type="transmembrane region" description="Helical" evidence="1">
    <location>
        <begin position="32"/>
        <end position="53"/>
    </location>
</feature>
<dbReference type="EMBL" id="JABEQO010000008">
    <property type="protein sequence ID" value="MBB2164586.1"/>
    <property type="molecule type" value="Genomic_DNA"/>
</dbReference>